<dbReference type="InterPro" id="IPR050445">
    <property type="entry name" value="Bact_polysacc_biosynth/exp"/>
</dbReference>
<sequence>MKQPPLQLEYANTGGTPPDTPMMSYVDVLLANRFMIIVLTVLATLIGVAYYMVKAPVYQSDIAVQVEEELPSGQRTSTLSDVSSIFDIKQAASGEMEILRSRMVVGHAVDYYQLYVHAMPDYFPVIGRWLAKRHESFALPTSITDAIPGGWAWGGERIQVNRIDVPDDLIGKKLHVITLGGGAYELVDPVHDRRFEGRVGQLERFEVPGGAIEVQIDALQGRPETSFTIVRNSRLEAIESVQARMNIFERGRQSNVIGVNLTGQDPVLTAAVLNEIGQEYVRQNTNRKTAQAEKSLAFLDQQLPVLKKQLEDSETRYNALRNSRGTIDLTEEGKLVLGQSVQTQNRIFELKAQRQELITRFAPSHPSITAIDRQIASLTGDMNKLNSKIRELPDLEQDVVRLTRDVKVNTDLYTGLLANAQQLRMIRAGKVGNVRVVDTAVAAERPLSPKAPIVIGVAALAGLILGVVVAFLRNALFGGLTDPDEIERYTGLPVLATVPYSDLQDRLWRRARRKNTRIPALLAQSNGSTPPIESLRSFRTVLQVAMRDSSNNIVVFTGPLAGVGKSFLSANFAFIQAAVGKRVLLIDADFRRGTLNRYFATSAENGLFEVLAGTVPLEAVTKRNIMNGVDFISTGRVTFDPSELLASEAFGECLHALAADYDIVIVDTAPVLSSSDAAVVGAHAAAVMVVVRSGMNTVGEIRETNKRLQQAGAPVAGVVFNGLKLQSEGWGYRSKYGPYRYSRASYYGENQP</sequence>
<feature type="domain" description="Tyrosine-protein kinase G-rich" evidence="22">
    <location>
        <begin position="394"/>
        <end position="475"/>
    </location>
</feature>
<keyword evidence="18" id="KW-0175">Coiled coil</keyword>
<dbReference type="InterPro" id="IPR027417">
    <property type="entry name" value="P-loop_NTPase"/>
</dbReference>
<dbReference type="PANTHER" id="PTHR32309">
    <property type="entry name" value="TYROSINE-PROTEIN KINASE"/>
    <property type="match status" value="1"/>
</dbReference>
<comment type="function">
    <text evidence="15">Probably involved in polymerization and/or export of exopolysaccharide EPS I which functions as a virulence factor. May be involved in an ATP-dependent process in the pathway for EPS I production, possibly export of the trimeric repeat units across the inner membrane or their polymerization.</text>
</comment>
<comment type="catalytic activity">
    <reaction evidence="14">
        <text>L-tyrosyl-[protein] + ATP = O-phospho-L-tyrosyl-[protein] + ADP + H(+)</text>
        <dbReference type="Rhea" id="RHEA:10596"/>
        <dbReference type="Rhea" id="RHEA-COMP:10136"/>
        <dbReference type="Rhea" id="RHEA-COMP:20101"/>
        <dbReference type="ChEBI" id="CHEBI:15378"/>
        <dbReference type="ChEBI" id="CHEBI:30616"/>
        <dbReference type="ChEBI" id="CHEBI:46858"/>
        <dbReference type="ChEBI" id="CHEBI:61978"/>
        <dbReference type="ChEBI" id="CHEBI:456216"/>
    </reaction>
</comment>
<dbReference type="KEGG" id="bgv:CAL12_08020"/>
<reference evidence="23 24" key="1">
    <citation type="submission" date="2017-05" db="EMBL/GenBank/DDBJ databases">
        <title>Complete and WGS of Bordetella genogroups.</title>
        <authorList>
            <person name="Spilker T."/>
            <person name="LiPuma J."/>
        </authorList>
    </citation>
    <scope>NUCLEOTIDE SEQUENCE [LARGE SCALE GENOMIC DNA]</scope>
    <source>
        <strain evidence="23 24">AU19157</strain>
    </source>
</reference>
<evidence type="ECO:0000256" key="18">
    <source>
        <dbReference type="SAM" id="Coils"/>
    </source>
</evidence>
<dbReference type="EMBL" id="CP021108">
    <property type="protein sequence ID" value="ARP80789.1"/>
    <property type="molecule type" value="Genomic_DNA"/>
</dbReference>
<dbReference type="PANTHER" id="PTHR32309:SF32">
    <property type="entry name" value="TYROSINE-PROTEIN KINASE ETK-RELATED"/>
    <property type="match status" value="1"/>
</dbReference>
<proteinExistence type="inferred from homology"/>
<feature type="transmembrane region" description="Helical" evidence="19">
    <location>
        <begin position="30"/>
        <end position="53"/>
    </location>
</feature>
<evidence type="ECO:0000256" key="7">
    <source>
        <dbReference type="ARBA" id="ARBA00022741"/>
    </source>
</evidence>
<dbReference type="GO" id="GO:0004713">
    <property type="term" value="F:protein tyrosine kinase activity"/>
    <property type="evidence" value="ECO:0007669"/>
    <property type="project" value="UniProtKB-KW"/>
</dbReference>
<dbReference type="NCBIfam" id="TIGR01005">
    <property type="entry name" value="eps_transp_fam"/>
    <property type="match status" value="1"/>
</dbReference>
<evidence type="ECO:0000313" key="24">
    <source>
        <dbReference type="Proteomes" id="UP000194151"/>
    </source>
</evidence>
<protein>
    <recommendedName>
        <fullName evidence="16">Putative tyrosine-protein kinase EpsB</fullName>
    </recommendedName>
    <alternativeName>
        <fullName evidence="17">EPS I polysaccharide export protein EpsB</fullName>
    </alternativeName>
</protein>
<evidence type="ECO:0000259" key="21">
    <source>
        <dbReference type="Pfam" id="PF13614"/>
    </source>
</evidence>
<evidence type="ECO:0000259" key="20">
    <source>
        <dbReference type="Pfam" id="PF02706"/>
    </source>
</evidence>
<dbReference type="InterPro" id="IPR005700">
    <property type="entry name" value="EPS_ExoP-like"/>
</dbReference>
<evidence type="ECO:0000256" key="10">
    <source>
        <dbReference type="ARBA" id="ARBA00022989"/>
    </source>
</evidence>
<dbReference type="Pfam" id="PF02706">
    <property type="entry name" value="Wzz"/>
    <property type="match status" value="1"/>
</dbReference>
<dbReference type="InterPro" id="IPR003856">
    <property type="entry name" value="LPS_length_determ_N"/>
</dbReference>
<dbReference type="SUPFAM" id="SSF52540">
    <property type="entry name" value="P-loop containing nucleoside triphosphate hydrolases"/>
    <property type="match status" value="1"/>
</dbReference>
<dbReference type="Proteomes" id="UP000194151">
    <property type="component" value="Chromosome"/>
</dbReference>
<dbReference type="InterPro" id="IPR032807">
    <property type="entry name" value="GNVR"/>
</dbReference>
<dbReference type="NCBIfam" id="TIGR01007">
    <property type="entry name" value="eps_fam"/>
    <property type="match status" value="1"/>
</dbReference>
<evidence type="ECO:0000256" key="2">
    <source>
        <dbReference type="ARBA" id="ARBA00008883"/>
    </source>
</evidence>
<feature type="domain" description="AAA" evidence="21">
    <location>
        <begin position="561"/>
        <end position="691"/>
    </location>
</feature>
<evidence type="ECO:0000256" key="14">
    <source>
        <dbReference type="ARBA" id="ARBA00053015"/>
    </source>
</evidence>
<evidence type="ECO:0000256" key="4">
    <source>
        <dbReference type="ARBA" id="ARBA00022519"/>
    </source>
</evidence>
<evidence type="ECO:0000313" key="23">
    <source>
        <dbReference type="EMBL" id="ARP80789.1"/>
    </source>
</evidence>
<gene>
    <name evidence="23" type="ORF">CAL12_08020</name>
</gene>
<keyword evidence="5" id="KW-0808">Transferase</keyword>
<evidence type="ECO:0000256" key="13">
    <source>
        <dbReference type="ARBA" id="ARBA00023169"/>
    </source>
</evidence>
<dbReference type="Pfam" id="PF23607">
    <property type="entry name" value="WZC_N"/>
    <property type="match status" value="1"/>
</dbReference>
<keyword evidence="13" id="KW-0270">Exopolysaccharide synthesis</keyword>
<dbReference type="Gene3D" id="3.40.50.300">
    <property type="entry name" value="P-loop containing nucleotide triphosphate hydrolases"/>
    <property type="match status" value="1"/>
</dbReference>
<dbReference type="Pfam" id="PF13614">
    <property type="entry name" value="AAA_31"/>
    <property type="match status" value="1"/>
</dbReference>
<keyword evidence="3" id="KW-1003">Cell membrane</keyword>
<evidence type="ECO:0000256" key="8">
    <source>
        <dbReference type="ARBA" id="ARBA00022777"/>
    </source>
</evidence>
<feature type="transmembrane region" description="Helical" evidence="19">
    <location>
        <begin position="453"/>
        <end position="472"/>
    </location>
</feature>
<comment type="similarity">
    <text evidence="2">Belongs to the etk/wzc family.</text>
</comment>
<evidence type="ECO:0000256" key="19">
    <source>
        <dbReference type="SAM" id="Phobius"/>
    </source>
</evidence>
<keyword evidence="9" id="KW-0067">ATP-binding</keyword>
<dbReference type="InterPro" id="IPR025669">
    <property type="entry name" value="AAA_dom"/>
</dbReference>
<evidence type="ECO:0000256" key="6">
    <source>
        <dbReference type="ARBA" id="ARBA00022692"/>
    </source>
</evidence>
<keyword evidence="6 19" id="KW-0812">Transmembrane</keyword>
<name>A0A1W6YII2_9BORD</name>
<evidence type="ECO:0000256" key="3">
    <source>
        <dbReference type="ARBA" id="ARBA00022475"/>
    </source>
</evidence>
<dbReference type="GO" id="GO:0005524">
    <property type="term" value="F:ATP binding"/>
    <property type="evidence" value="ECO:0007669"/>
    <property type="project" value="UniProtKB-KW"/>
</dbReference>
<dbReference type="STRING" id="1416806.CAL12_08020"/>
<organism evidence="23 24">
    <name type="scientific">Bordetella genomosp. 8</name>
    <dbReference type="NCBI Taxonomy" id="1416806"/>
    <lineage>
        <taxon>Bacteria</taxon>
        <taxon>Pseudomonadati</taxon>
        <taxon>Pseudomonadota</taxon>
        <taxon>Betaproteobacteria</taxon>
        <taxon>Burkholderiales</taxon>
        <taxon>Alcaligenaceae</taxon>
        <taxon>Bordetella</taxon>
    </lineage>
</organism>
<evidence type="ECO:0000256" key="11">
    <source>
        <dbReference type="ARBA" id="ARBA00023136"/>
    </source>
</evidence>
<feature type="coiled-coil region" evidence="18">
    <location>
        <begin position="282"/>
        <end position="323"/>
    </location>
</feature>
<dbReference type="RefSeq" id="WP_086064009.1">
    <property type="nucleotide sequence ID" value="NZ_CP021108.1"/>
</dbReference>
<evidence type="ECO:0000256" key="17">
    <source>
        <dbReference type="ARBA" id="ARBA00081049"/>
    </source>
</evidence>
<keyword evidence="10 19" id="KW-1133">Transmembrane helix</keyword>
<keyword evidence="7" id="KW-0547">Nucleotide-binding</keyword>
<comment type="subcellular location">
    <subcellularLocation>
        <location evidence="1">Cell inner membrane</location>
        <topology evidence="1">Multi-pass membrane protein</topology>
    </subcellularLocation>
</comment>
<dbReference type="OrthoDB" id="9808257at2"/>
<keyword evidence="24" id="KW-1185">Reference proteome</keyword>
<dbReference type="GO" id="GO:0042802">
    <property type="term" value="F:identical protein binding"/>
    <property type="evidence" value="ECO:0007669"/>
    <property type="project" value="UniProtKB-ARBA"/>
</dbReference>
<keyword evidence="8 23" id="KW-0418">Kinase</keyword>
<keyword evidence="4" id="KW-0997">Cell inner membrane</keyword>
<keyword evidence="11 19" id="KW-0472">Membrane</keyword>
<accession>A0A1W6YII2</accession>
<dbReference type="CDD" id="cd05387">
    <property type="entry name" value="BY-kinase"/>
    <property type="match status" value="1"/>
</dbReference>
<dbReference type="GO" id="GO:0005886">
    <property type="term" value="C:plasma membrane"/>
    <property type="evidence" value="ECO:0007669"/>
    <property type="project" value="UniProtKB-SubCell"/>
</dbReference>
<evidence type="ECO:0000256" key="16">
    <source>
        <dbReference type="ARBA" id="ARBA00067833"/>
    </source>
</evidence>
<evidence type="ECO:0000256" key="15">
    <source>
        <dbReference type="ARBA" id="ARBA00054296"/>
    </source>
</evidence>
<evidence type="ECO:0000256" key="9">
    <source>
        <dbReference type="ARBA" id="ARBA00022840"/>
    </source>
</evidence>
<evidence type="ECO:0000256" key="5">
    <source>
        <dbReference type="ARBA" id="ARBA00022679"/>
    </source>
</evidence>
<dbReference type="Pfam" id="PF13807">
    <property type="entry name" value="GNVR"/>
    <property type="match status" value="1"/>
</dbReference>
<dbReference type="AlphaFoldDB" id="A0A1W6YII2"/>
<keyword evidence="12" id="KW-0829">Tyrosine-protein kinase</keyword>
<dbReference type="GO" id="GO:0000271">
    <property type="term" value="P:polysaccharide biosynthetic process"/>
    <property type="evidence" value="ECO:0007669"/>
    <property type="project" value="UniProtKB-KW"/>
</dbReference>
<evidence type="ECO:0000256" key="1">
    <source>
        <dbReference type="ARBA" id="ARBA00004429"/>
    </source>
</evidence>
<dbReference type="FunFam" id="3.40.50.300:FF:000527">
    <property type="entry name" value="Tyrosine-protein kinase etk"/>
    <property type="match status" value="1"/>
</dbReference>
<dbReference type="InterPro" id="IPR005702">
    <property type="entry name" value="Wzc-like_C"/>
</dbReference>
<evidence type="ECO:0000259" key="22">
    <source>
        <dbReference type="Pfam" id="PF13807"/>
    </source>
</evidence>
<feature type="domain" description="Polysaccharide chain length determinant N-terminal" evidence="20">
    <location>
        <begin position="26"/>
        <end position="109"/>
    </location>
</feature>
<evidence type="ECO:0000256" key="12">
    <source>
        <dbReference type="ARBA" id="ARBA00023137"/>
    </source>
</evidence>